<dbReference type="PROSITE" id="PS51471">
    <property type="entry name" value="FE2OG_OXY"/>
    <property type="match status" value="1"/>
</dbReference>
<keyword evidence="3 5" id="KW-0560">Oxidoreductase</keyword>
<name>A0A1V6YCV3_PENNA</name>
<evidence type="ECO:0000256" key="5">
    <source>
        <dbReference type="RuleBase" id="RU003682"/>
    </source>
</evidence>
<dbReference type="PANTHER" id="PTHR10209:SF812">
    <property type="entry name" value="2OG-FE(II) OXYGENASE FAMILY, PUTATIVE (AFU_ORTHOLOGUE AFUA_3G14880)-RELATED"/>
    <property type="match status" value="1"/>
</dbReference>
<dbReference type="Pfam" id="PF03171">
    <property type="entry name" value="2OG-FeII_Oxy"/>
    <property type="match status" value="1"/>
</dbReference>
<feature type="compositionally biased region" description="Basic and acidic residues" evidence="6">
    <location>
        <begin position="365"/>
        <end position="375"/>
    </location>
</feature>
<dbReference type="Proteomes" id="UP000191691">
    <property type="component" value="Unassembled WGS sequence"/>
</dbReference>
<dbReference type="PANTHER" id="PTHR10209">
    <property type="entry name" value="OXIDOREDUCTASE, 2OG-FE II OXYGENASE FAMILY PROTEIN"/>
    <property type="match status" value="1"/>
</dbReference>
<proteinExistence type="inferred from homology"/>
<evidence type="ECO:0000256" key="1">
    <source>
        <dbReference type="ARBA" id="ARBA00008056"/>
    </source>
</evidence>
<sequence>MAENFASLPIIDYNDALSPTTKAQFLSELRHALVKVGFFYLKNHTIPSQVQQDLLQTSGTFFGLPADKKAEVNMANSKSFRGYTGLRHERTAAKADERETFFAGLHEILDSSELPIFYNLVGSNQWPTETLAPGFRQSVERYLTEVDRLSERFTGLVAEALDMDPSVFAKFFKKPCMSGVKIAAYPLPNAQQGTTTEFQGVGPHKDGSFLTYLLQGTEHSSLEVQNKSGEWIAAPPIPGTLVVNIGRSLEALTQGVCVATTHRVNLRDEQYSRPSGNGRLGTRLTFPFFQMLGFDVTQEDIQLDIPAHITSLCDQNVQSDAESFFEEIFKTSIGEAFMVNALTSHPEVGKRWYPEPLAEALRQQQEGKDLDDSKMHATARVS</sequence>
<evidence type="ECO:0000313" key="9">
    <source>
        <dbReference type="Proteomes" id="UP000191691"/>
    </source>
</evidence>
<dbReference type="InterPro" id="IPR026992">
    <property type="entry name" value="DIOX_N"/>
</dbReference>
<keyword evidence="9" id="KW-1185">Reference proteome</keyword>
<comment type="caution">
    <text evidence="8">The sequence shown here is derived from an EMBL/GenBank/DDBJ whole genome shotgun (WGS) entry which is preliminary data.</text>
</comment>
<dbReference type="Gene3D" id="2.60.120.330">
    <property type="entry name" value="B-lactam Antibiotic, Isopenicillin N Synthase, Chain"/>
    <property type="match status" value="1"/>
</dbReference>
<feature type="region of interest" description="Disordered" evidence="6">
    <location>
        <begin position="360"/>
        <end position="382"/>
    </location>
</feature>
<gene>
    <name evidence="8" type="ORF">PENNAL_c0024G11828</name>
</gene>
<dbReference type="InterPro" id="IPR005123">
    <property type="entry name" value="Oxoglu/Fe-dep_dioxygenase_dom"/>
</dbReference>
<evidence type="ECO:0000259" key="7">
    <source>
        <dbReference type="PROSITE" id="PS51471"/>
    </source>
</evidence>
<protein>
    <recommendedName>
        <fullName evidence="7">Fe2OG dioxygenase domain-containing protein</fullName>
    </recommendedName>
</protein>
<dbReference type="GO" id="GO:0044283">
    <property type="term" value="P:small molecule biosynthetic process"/>
    <property type="evidence" value="ECO:0007669"/>
    <property type="project" value="UniProtKB-ARBA"/>
</dbReference>
<dbReference type="GO" id="GO:0046872">
    <property type="term" value="F:metal ion binding"/>
    <property type="evidence" value="ECO:0007669"/>
    <property type="project" value="UniProtKB-KW"/>
</dbReference>
<evidence type="ECO:0000256" key="6">
    <source>
        <dbReference type="SAM" id="MobiDB-lite"/>
    </source>
</evidence>
<keyword evidence="4 5" id="KW-0408">Iron</keyword>
<reference evidence="9" key="1">
    <citation type="journal article" date="2017" name="Nat. Microbiol.">
        <title>Global analysis of biosynthetic gene clusters reveals vast potential of secondary metabolite production in Penicillium species.</title>
        <authorList>
            <person name="Nielsen J.C."/>
            <person name="Grijseels S."/>
            <person name="Prigent S."/>
            <person name="Ji B."/>
            <person name="Dainat J."/>
            <person name="Nielsen K.F."/>
            <person name="Frisvad J.C."/>
            <person name="Workman M."/>
            <person name="Nielsen J."/>
        </authorList>
    </citation>
    <scope>NUCLEOTIDE SEQUENCE [LARGE SCALE GENOMIC DNA]</scope>
    <source>
        <strain evidence="9">IBT 13039</strain>
    </source>
</reference>
<dbReference type="EMBL" id="MOOB01000024">
    <property type="protein sequence ID" value="OQE85286.1"/>
    <property type="molecule type" value="Genomic_DNA"/>
</dbReference>
<dbReference type="InterPro" id="IPR044861">
    <property type="entry name" value="IPNS-like_FE2OG_OXY"/>
</dbReference>
<feature type="domain" description="Fe2OG dioxygenase" evidence="7">
    <location>
        <begin position="176"/>
        <end position="292"/>
    </location>
</feature>
<keyword evidence="2 5" id="KW-0479">Metal-binding</keyword>
<accession>A0A1V6YCV3</accession>
<evidence type="ECO:0000256" key="4">
    <source>
        <dbReference type="ARBA" id="ARBA00023004"/>
    </source>
</evidence>
<evidence type="ECO:0000313" key="8">
    <source>
        <dbReference type="EMBL" id="OQE85286.1"/>
    </source>
</evidence>
<dbReference type="AlphaFoldDB" id="A0A1V6YCV3"/>
<dbReference type="Pfam" id="PF14226">
    <property type="entry name" value="DIOX_N"/>
    <property type="match status" value="1"/>
</dbReference>
<dbReference type="SUPFAM" id="SSF51197">
    <property type="entry name" value="Clavaminate synthase-like"/>
    <property type="match status" value="1"/>
</dbReference>
<evidence type="ECO:0000256" key="2">
    <source>
        <dbReference type="ARBA" id="ARBA00022723"/>
    </source>
</evidence>
<dbReference type="OMA" id="CDSGITT"/>
<dbReference type="InterPro" id="IPR027443">
    <property type="entry name" value="IPNS-like_sf"/>
</dbReference>
<dbReference type="STRING" id="60175.A0A1V6YCV3"/>
<organism evidence="8 9">
    <name type="scientific">Penicillium nalgiovense</name>
    <dbReference type="NCBI Taxonomy" id="60175"/>
    <lineage>
        <taxon>Eukaryota</taxon>
        <taxon>Fungi</taxon>
        <taxon>Dikarya</taxon>
        <taxon>Ascomycota</taxon>
        <taxon>Pezizomycotina</taxon>
        <taxon>Eurotiomycetes</taxon>
        <taxon>Eurotiomycetidae</taxon>
        <taxon>Eurotiales</taxon>
        <taxon>Aspergillaceae</taxon>
        <taxon>Penicillium</taxon>
    </lineage>
</organism>
<dbReference type="GO" id="GO:0016491">
    <property type="term" value="F:oxidoreductase activity"/>
    <property type="evidence" value="ECO:0007669"/>
    <property type="project" value="UniProtKB-KW"/>
</dbReference>
<evidence type="ECO:0000256" key="3">
    <source>
        <dbReference type="ARBA" id="ARBA00023002"/>
    </source>
</evidence>
<comment type="similarity">
    <text evidence="1 5">Belongs to the iron/ascorbate-dependent oxidoreductase family.</text>
</comment>